<sequence length="1041" mass="113642">MTENPTILSPSGPSQPPSLANSTTTPEDVEDPSGEIDCICEISEDDGFTICCDKCDTWQHLVCVQLTDENLPAEYYCPKCSPRPLDVSKAKEIQRHRREELAKRSHKRKKPAATSHKKKEHTNGSNGNVPGRVSATMEKTTVVGYGKLPSPKEMHQPPSRKRGYRTLLGTNTTGPHSSFQSPAVGSVGFSNNNVTALSSIPFSTQGGETGNGTGYDRSDKRYKQDFIDISSDPDQYTSQPVQTFIENLASWNPEHPALQGELRMHYSHEKFASIDLPKTSVRQLPGSSKPYSGSEHPRWSFVLETSVSPGELVTIYKGEVVLTKSRQNEPKPQHDVLRSPKLYVLFHPSLPIYIDARKWGSEARFIRRSCRPNLEIRTVVVDHSQVCFGLFAKNAIKAGTQLTLSWDWGETSEAYGLAQEGFDWNLVRVETHKELADRTTELTEQVGDCQCPVGHDCSLAKIRSGVSALKPPFTNGARRKQPIKRNPSIEPSMPIPSKETSPERNPGLQNDDDEDDNRSISAPSSRSKPRSRDLTPSTFPDMAVDMGEMTGREARKFKDVLSRIEKQQQEEQLPQSVKRRKRNSTVSLPTGALALPSPGVELKDGMKGVDTGKRQRLPTHQRSPYSPPVTTPGSLSIPGEYTVTDASVGRRESDSPVHSETGKLRRRASASPVGRQSNGGGSVKHRSKTIVKPPRPQYVNASVQTDDIEDETPWWQQDPKTSPPRPPRLPLRKRLMQSLLRDREEAVATSTDEKKRKHDDTTSRSPESSPAPKSVKLSSGEGVPVHNTPTTDIKQSAETESIALRWVAASSVKSEAQDSATQASTNHISDPGITKPLPLHRPPGPSLADIFADSDLSASHQVQGAPAPLKSPSEPSQGPTSNNQAHVNGFRSSGLHVQLPSGLLPNALTTPSVQSAATSNVIVQSPLSVVPNLANSNSLLNNSLLQPSPTRTKKLSLQDYGKRKQKVETVDKIEERFGMKFGSDGATISADSEKVSEETRELVDSSPALITVVSLSSTGVPSHSMVLDSTGVPTGHGTSDS</sequence>
<evidence type="ECO:0000256" key="4">
    <source>
        <dbReference type="ARBA" id="ARBA00022853"/>
    </source>
</evidence>
<feature type="compositionally biased region" description="Basic and acidic residues" evidence="6">
    <location>
        <begin position="648"/>
        <end position="663"/>
    </location>
</feature>
<feature type="region of interest" description="Disordered" evidence="6">
    <location>
        <begin position="1020"/>
        <end position="1041"/>
    </location>
</feature>
<evidence type="ECO:0000313" key="10">
    <source>
        <dbReference type="Proteomes" id="UP001447188"/>
    </source>
</evidence>
<dbReference type="SUPFAM" id="SSF82199">
    <property type="entry name" value="SET domain"/>
    <property type="match status" value="1"/>
</dbReference>
<feature type="compositionally biased region" description="Polar residues" evidence="6">
    <location>
        <begin position="168"/>
        <end position="183"/>
    </location>
</feature>
<feature type="region of interest" description="Disordered" evidence="6">
    <location>
        <begin position="88"/>
        <end position="183"/>
    </location>
</feature>
<dbReference type="SMART" id="SM00317">
    <property type="entry name" value="SET"/>
    <property type="match status" value="1"/>
</dbReference>
<feature type="compositionally biased region" description="Polar residues" evidence="6">
    <location>
        <begin position="787"/>
        <end position="799"/>
    </location>
</feature>
<evidence type="ECO:0000256" key="1">
    <source>
        <dbReference type="ARBA" id="ARBA00022723"/>
    </source>
</evidence>
<dbReference type="PROSITE" id="PS50280">
    <property type="entry name" value="SET"/>
    <property type="match status" value="1"/>
</dbReference>
<gene>
    <name evidence="9" type="primary">SET3</name>
    <name evidence="9" type="ORF">Q9L58_002590</name>
</gene>
<keyword evidence="3" id="KW-0862">Zinc</keyword>
<reference evidence="9 10" key="1">
    <citation type="submission" date="2024-02" db="EMBL/GenBank/DDBJ databases">
        <title>Discinaceae phylogenomics.</title>
        <authorList>
            <person name="Dirks A.C."/>
            <person name="James T.Y."/>
        </authorList>
    </citation>
    <scope>NUCLEOTIDE SEQUENCE [LARGE SCALE GENOMIC DNA]</scope>
    <source>
        <strain evidence="9 10">ACD0624</strain>
    </source>
</reference>
<feature type="region of interest" description="Disordered" evidence="6">
    <location>
        <begin position="565"/>
        <end position="888"/>
    </location>
</feature>
<keyword evidence="10" id="KW-1185">Reference proteome</keyword>
<keyword evidence="1" id="KW-0479">Metal-binding</keyword>
<dbReference type="PROSITE" id="PS50016">
    <property type="entry name" value="ZF_PHD_2"/>
    <property type="match status" value="1"/>
</dbReference>
<dbReference type="Pfam" id="PF00856">
    <property type="entry name" value="SET"/>
    <property type="match status" value="1"/>
</dbReference>
<feature type="domain" description="PHD-type" evidence="7">
    <location>
        <begin position="35"/>
        <end position="83"/>
    </location>
</feature>
<dbReference type="Proteomes" id="UP001447188">
    <property type="component" value="Unassembled WGS sequence"/>
</dbReference>
<dbReference type="CDD" id="cd15550">
    <property type="entry name" value="PHD_MLL5"/>
    <property type="match status" value="1"/>
</dbReference>
<feature type="compositionally biased region" description="Polar residues" evidence="6">
    <location>
        <begin position="873"/>
        <end position="886"/>
    </location>
</feature>
<feature type="region of interest" description="Disordered" evidence="6">
    <location>
        <begin position="200"/>
        <end position="219"/>
    </location>
</feature>
<keyword evidence="4" id="KW-0156">Chromatin regulator</keyword>
<dbReference type="PROSITE" id="PS01359">
    <property type="entry name" value="ZF_PHD_1"/>
    <property type="match status" value="1"/>
</dbReference>
<dbReference type="InterPro" id="IPR011011">
    <property type="entry name" value="Znf_FYVE_PHD"/>
</dbReference>
<feature type="region of interest" description="Disordered" evidence="6">
    <location>
        <begin position="468"/>
        <end position="544"/>
    </location>
</feature>
<proteinExistence type="predicted"/>
<feature type="compositionally biased region" description="Polar residues" evidence="6">
    <location>
        <begin position="811"/>
        <end position="828"/>
    </location>
</feature>
<feature type="compositionally biased region" description="Basic and acidic residues" evidence="6">
    <location>
        <begin position="601"/>
        <end position="613"/>
    </location>
</feature>
<dbReference type="InterPro" id="IPR001214">
    <property type="entry name" value="SET_dom"/>
</dbReference>
<dbReference type="InterPro" id="IPR019786">
    <property type="entry name" value="Zinc_finger_PHD-type_CS"/>
</dbReference>
<dbReference type="Gene3D" id="3.30.40.10">
    <property type="entry name" value="Zinc/RING finger domain, C3HC4 (zinc finger)"/>
    <property type="match status" value="1"/>
</dbReference>
<dbReference type="InterPro" id="IPR046341">
    <property type="entry name" value="SET_dom_sf"/>
</dbReference>
<protein>
    <submittedName>
        <fullName evidence="9">SET domain-containing protein 3</fullName>
    </submittedName>
</protein>
<feature type="domain" description="SET" evidence="8">
    <location>
        <begin position="277"/>
        <end position="407"/>
    </location>
</feature>
<dbReference type="InterPro" id="IPR013083">
    <property type="entry name" value="Znf_RING/FYVE/PHD"/>
</dbReference>
<dbReference type="SMART" id="SM00249">
    <property type="entry name" value="PHD"/>
    <property type="match status" value="1"/>
</dbReference>
<dbReference type="PANTHER" id="PTHR46462">
    <property type="entry name" value="UPSET, ISOFORM A"/>
    <property type="match status" value="1"/>
</dbReference>
<evidence type="ECO:0000259" key="7">
    <source>
        <dbReference type="PROSITE" id="PS50016"/>
    </source>
</evidence>
<dbReference type="Gene3D" id="2.170.270.10">
    <property type="entry name" value="SET domain"/>
    <property type="match status" value="1"/>
</dbReference>
<feature type="compositionally biased region" description="Basic residues" evidence="6">
    <location>
        <begin position="104"/>
        <end position="120"/>
    </location>
</feature>
<dbReference type="PANTHER" id="PTHR46462:SF3">
    <property type="entry name" value="UPSET, ISOFORM A"/>
    <property type="match status" value="1"/>
</dbReference>
<evidence type="ECO:0000256" key="3">
    <source>
        <dbReference type="ARBA" id="ARBA00022833"/>
    </source>
</evidence>
<dbReference type="EMBL" id="JBBBZM010000022">
    <property type="protein sequence ID" value="KAL0638446.1"/>
    <property type="molecule type" value="Genomic_DNA"/>
</dbReference>
<feature type="compositionally biased region" description="Basic and acidic residues" evidence="6">
    <location>
        <begin position="88"/>
        <end position="103"/>
    </location>
</feature>
<evidence type="ECO:0000313" key="9">
    <source>
        <dbReference type="EMBL" id="KAL0638446.1"/>
    </source>
</evidence>
<accession>A0ABR3GR91</accession>
<dbReference type="Pfam" id="PF20826">
    <property type="entry name" value="PHD_5"/>
    <property type="match status" value="1"/>
</dbReference>
<evidence type="ECO:0000256" key="5">
    <source>
        <dbReference type="PROSITE-ProRule" id="PRU00146"/>
    </source>
</evidence>
<organism evidence="9 10">
    <name type="scientific">Discina gigas</name>
    <dbReference type="NCBI Taxonomy" id="1032678"/>
    <lineage>
        <taxon>Eukaryota</taxon>
        <taxon>Fungi</taxon>
        <taxon>Dikarya</taxon>
        <taxon>Ascomycota</taxon>
        <taxon>Pezizomycotina</taxon>
        <taxon>Pezizomycetes</taxon>
        <taxon>Pezizales</taxon>
        <taxon>Discinaceae</taxon>
        <taxon>Discina</taxon>
    </lineage>
</organism>
<evidence type="ECO:0000259" key="8">
    <source>
        <dbReference type="PROSITE" id="PS50280"/>
    </source>
</evidence>
<keyword evidence="2 5" id="KW-0863">Zinc-finger</keyword>
<dbReference type="InterPro" id="IPR019787">
    <property type="entry name" value="Znf_PHD-finger"/>
</dbReference>
<feature type="compositionally biased region" description="Basic and acidic residues" evidence="6">
    <location>
        <begin position="740"/>
        <end position="762"/>
    </location>
</feature>
<feature type="region of interest" description="Disordered" evidence="6">
    <location>
        <begin position="1"/>
        <end position="31"/>
    </location>
</feature>
<evidence type="ECO:0000256" key="6">
    <source>
        <dbReference type="SAM" id="MobiDB-lite"/>
    </source>
</evidence>
<name>A0ABR3GR91_9PEZI</name>
<comment type="caution">
    <text evidence="9">The sequence shown here is derived from an EMBL/GenBank/DDBJ whole genome shotgun (WGS) entry which is preliminary data.</text>
</comment>
<evidence type="ECO:0000256" key="2">
    <source>
        <dbReference type="ARBA" id="ARBA00022771"/>
    </source>
</evidence>
<dbReference type="SUPFAM" id="SSF57903">
    <property type="entry name" value="FYVE/PHD zinc finger"/>
    <property type="match status" value="1"/>
</dbReference>
<dbReference type="InterPro" id="IPR001965">
    <property type="entry name" value="Znf_PHD"/>
</dbReference>